<sequence>MWSNGPKECHEIPDYTFDDHFRCPVPSFLPRAALREYLEGRWTKGEEDLRKYIKFNTVVRNVVYNDASQNFTVVSTDMKAGVSSTEVFSHVIVAVGIFNAPNKPPFDGIEKFEGRIMHSHDFRDAKEFKGQRVLAVGAGYSAEDIALQCIKFGAKSVICTWRTKPMGFKWPKGIEERPLLQRLDCETAYFKDGSSAKVDAIILCTGYLYAFPFLEDRLRLQSRLTYYPDNLYKATLWLGGGGRRLFYLGVQNQYFSYSMFENEALWACRYIMGTIPGEPKSEAEMRMDADKWVKRRQGLKGYHDEVDFQADFVADLSGAVGYKMEAKKIADMFHKWLNDKDADVASYRDQSFQSPFTGTVSRPLKSGWWRTFDDSTESVVKNYD</sequence>
<evidence type="ECO:0000313" key="8">
    <source>
        <dbReference type="Proteomes" id="UP001164746"/>
    </source>
</evidence>
<dbReference type="InterPro" id="IPR036188">
    <property type="entry name" value="FAD/NAD-bd_sf"/>
</dbReference>
<evidence type="ECO:0000256" key="3">
    <source>
        <dbReference type="ARBA" id="ARBA00022827"/>
    </source>
</evidence>
<evidence type="ECO:0000256" key="4">
    <source>
        <dbReference type="ARBA" id="ARBA00022857"/>
    </source>
</evidence>
<dbReference type="EC" id="1.-.-.-" evidence="6"/>
<keyword evidence="6" id="KW-0503">Monooxygenase</keyword>
<dbReference type="InterPro" id="IPR000960">
    <property type="entry name" value="Flavin_mOase"/>
</dbReference>
<dbReference type="InterPro" id="IPR020946">
    <property type="entry name" value="Flavin_mOase-like"/>
</dbReference>
<accession>A0ABY7EUN5</accession>
<evidence type="ECO:0000256" key="1">
    <source>
        <dbReference type="ARBA" id="ARBA00009183"/>
    </source>
</evidence>
<dbReference type="PRINTS" id="PR00370">
    <property type="entry name" value="FMOXYGENASE"/>
</dbReference>
<dbReference type="Pfam" id="PF00743">
    <property type="entry name" value="FMO-like"/>
    <property type="match status" value="2"/>
</dbReference>
<dbReference type="EMBL" id="CP111019">
    <property type="protein sequence ID" value="WAR13560.1"/>
    <property type="molecule type" value="Genomic_DNA"/>
</dbReference>
<keyword evidence="8" id="KW-1185">Reference proteome</keyword>
<proteinExistence type="inferred from homology"/>
<comment type="similarity">
    <text evidence="1 6">Belongs to the FMO family.</text>
</comment>
<reference evidence="7" key="1">
    <citation type="submission" date="2022-11" db="EMBL/GenBank/DDBJ databases">
        <title>Centuries of genome instability and evolution in soft-shell clam transmissible cancer (bioRxiv).</title>
        <authorList>
            <person name="Hart S.F.M."/>
            <person name="Yonemitsu M.A."/>
            <person name="Giersch R.M."/>
            <person name="Beal B.F."/>
            <person name="Arriagada G."/>
            <person name="Davis B.W."/>
            <person name="Ostrander E.A."/>
            <person name="Goff S.P."/>
            <person name="Metzger M.J."/>
        </authorList>
    </citation>
    <scope>NUCLEOTIDE SEQUENCE</scope>
    <source>
        <strain evidence="7">MELC-2E11</strain>
        <tissue evidence="7">Siphon/mantle</tissue>
    </source>
</reference>
<evidence type="ECO:0000256" key="5">
    <source>
        <dbReference type="ARBA" id="ARBA00023002"/>
    </source>
</evidence>
<protein>
    <recommendedName>
        <fullName evidence="6">Flavin-containing monooxygenase</fullName>
        <ecNumber evidence="6">1.-.-.-</ecNumber>
    </recommendedName>
</protein>
<evidence type="ECO:0000313" key="7">
    <source>
        <dbReference type="EMBL" id="WAR13560.1"/>
    </source>
</evidence>
<keyword evidence="5 6" id="KW-0560">Oxidoreductase</keyword>
<keyword evidence="2 6" id="KW-0285">Flavoprotein</keyword>
<dbReference type="Proteomes" id="UP001164746">
    <property type="component" value="Chromosome 8"/>
</dbReference>
<dbReference type="PANTHER" id="PTHR23023">
    <property type="entry name" value="DIMETHYLANILINE MONOOXYGENASE"/>
    <property type="match status" value="1"/>
</dbReference>
<dbReference type="Gene3D" id="3.50.50.60">
    <property type="entry name" value="FAD/NAD(P)-binding domain"/>
    <property type="match status" value="2"/>
</dbReference>
<dbReference type="InterPro" id="IPR050346">
    <property type="entry name" value="FMO-like"/>
</dbReference>
<organism evidence="7 8">
    <name type="scientific">Mya arenaria</name>
    <name type="common">Soft-shell clam</name>
    <dbReference type="NCBI Taxonomy" id="6604"/>
    <lineage>
        <taxon>Eukaryota</taxon>
        <taxon>Metazoa</taxon>
        <taxon>Spiralia</taxon>
        <taxon>Lophotrochozoa</taxon>
        <taxon>Mollusca</taxon>
        <taxon>Bivalvia</taxon>
        <taxon>Autobranchia</taxon>
        <taxon>Heteroconchia</taxon>
        <taxon>Euheterodonta</taxon>
        <taxon>Imparidentia</taxon>
        <taxon>Neoheterodontei</taxon>
        <taxon>Myida</taxon>
        <taxon>Myoidea</taxon>
        <taxon>Myidae</taxon>
        <taxon>Mya</taxon>
    </lineage>
</organism>
<comment type="cofactor">
    <cofactor evidence="6">
        <name>FAD</name>
        <dbReference type="ChEBI" id="CHEBI:57692"/>
    </cofactor>
</comment>
<evidence type="ECO:0000256" key="6">
    <source>
        <dbReference type="RuleBase" id="RU361177"/>
    </source>
</evidence>
<evidence type="ECO:0000256" key="2">
    <source>
        <dbReference type="ARBA" id="ARBA00022630"/>
    </source>
</evidence>
<gene>
    <name evidence="7" type="ORF">MAR_027740</name>
</gene>
<name>A0ABY7EUN5_MYAAR</name>
<keyword evidence="4" id="KW-0521">NADP</keyword>
<dbReference type="SUPFAM" id="SSF51905">
    <property type="entry name" value="FAD/NAD(P)-binding domain"/>
    <property type="match status" value="2"/>
</dbReference>
<keyword evidence="3 6" id="KW-0274">FAD</keyword>